<evidence type="ECO:0000313" key="2">
    <source>
        <dbReference type="EMBL" id="GFH01880.1"/>
    </source>
</evidence>
<dbReference type="RefSeq" id="WP_163888601.1">
    <property type="nucleotide sequence ID" value="NZ_BLLB01000002.1"/>
</dbReference>
<dbReference type="InterPro" id="IPR036390">
    <property type="entry name" value="WH_DNA-bd_sf"/>
</dbReference>
<organism evidence="2 3">
    <name type="scientific">Mycolicibacterium hippocampi</name>
    <dbReference type="NCBI Taxonomy" id="659824"/>
    <lineage>
        <taxon>Bacteria</taxon>
        <taxon>Bacillati</taxon>
        <taxon>Actinomycetota</taxon>
        <taxon>Actinomycetes</taxon>
        <taxon>Mycobacteriales</taxon>
        <taxon>Mycobacteriaceae</taxon>
        <taxon>Mycolicibacterium</taxon>
    </lineage>
</organism>
<protein>
    <recommendedName>
        <fullName evidence="4">ArsR family transcriptional regulator</fullName>
    </recommendedName>
</protein>
<dbReference type="CDD" id="cd00090">
    <property type="entry name" value="HTH_ARSR"/>
    <property type="match status" value="1"/>
</dbReference>
<dbReference type="Proteomes" id="UP000465304">
    <property type="component" value="Unassembled WGS sequence"/>
</dbReference>
<evidence type="ECO:0000256" key="1">
    <source>
        <dbReference type="SAM" id="MobiDB-lite"/>
    </source>
</evidence>
<comment type="caution">
    <text evidence="2">The sequence shown here is derived from an EMBL/GenBank/DDBJ whole genome shotgun (WGS) entry which is preliminary data.</text>
</comment>
<sequence>MVASKRTPKTPPSKPARTAKPASRARPKKAPEAVVKAAAEPSQPRGWTFLTNHAHVLLCLARGSLTARELSLLIGITERSVQAILADLIADGYLEKTKVGRRNSYAVNPSGRLRHPLESAHTVGELITALT</sequence>
<evidence type="ECO:0008006" key="4">
    <source>
        <dbReference type="Google" id="ProtNLM"/>
    </source>
</evidence>
<proteinExistence type="predicted"/>
<reference evidence="2 3" key="1">
    <citation type="journal article" date="2019" name="Emerg. Microbes Infect.">
        <title>Comprehensive subspecies identification of 175 nontuberculous mycobacteria species based on 7547 genomic profiles.</title>
        <authorList>
            <person name="Matsumoto Y."/>
            <person name="Kinjo T."/>
            <person name="Motooka D."/>
            <person name="Nabeya D."/>
            <person name="Jung N."/>
            <person name="Uechi K."/>
            <person name="Horii T."/>
            <person name="Iida T."/>
            <person name="Fujita J."/>
            <person name="Nakamura S."/>
        </authorList>
    </citation>
    <scope>NUCLEOTIDE SEQUENCE [LARGE SCALE GENOMIC DNA]</scope>
    <source>
        <strain evidence="2 3">JCM 30996</strain>
    </source>
</reference>
<evidence type="ECO:0000313" key="3">
    <source>
        <dbReference type="Proteomes" id="UP000465304"/>
    </source>
</evidence>
<gene>
    <name evidence="2" type="ORF">MHIP_23630</name>
</gene>
<accession>A0A7I9ZLG9</accession>
<dbReference type="Gene3D" id="1.10.10.10">
    <property type="entry name" value="Winged helix-like DNA-binding domain superfamily/Winged helix DNA-binding domain"/>
    <property type="match status" value="1"/>
</dbReference>
<keyword evidence="3" id="KW-1185">Reference proteome</keyword>
<name>A0A7I9ZLG9_9MYCO</name>
<dbReference type="InterPro" id="IPR011991">
    <property type="entry name" value="ArsR-like_HTH"/>
</dbReference>
<feature type="region of interest" description="Disordered" evidence="1">
    <location>
        <begin position="1"/>
        <end position="34"/>
    </location>
</feature>
<dbReference type="InterPro" id="IPR036388">
    <property type="entry name" value="WH-like_DNA-bd_sf"/>
</dbReference>
<dbReference type="SUPFAM" id="SSF46785">
    <property type="entry name" value="Winged helix' DNA-binding domain"/>
    <property type="match status" value="1"/>
</dbReference>
<dbReference type="AlphaFoldDB" id="A0A7I9ZLG9"/>
<dbReference type="EMBL" id="BLLB01000002">
    <property type="protein sequence ID" value="GFH01880.1"/>
    <property type="molecule type" value="Genomic_DNA"/>
</dbReference>